<evidence type="ECO:0000259" key="2">
    <source>
        <dbReference type="Pfam" id="PF01926"/>
    </source>
</evidence>
<feature type="domain" description="G" evidence="2">
    <location>
        <begin position="93"/>
        <end position="219"/>
    </location>
</feature>
<dbReference type="SUPFAM" id="SSF52540">
    <property type="entry name" value="P-loop containing nucleoside triphosphate hydrolases"/>
    <property type="match status" value="1"/>
</dbReference>
<accession>A0ABR2L2A9</accession>
<dbReference type="InterPro" id="IPR006073">
    <property type="entry name" value="GTP-bd"/>
</dbReference>
<organism evidence="3 4">
    <name type="scientific">Tritrichomonas musculus</name>
    <dbReference type="NCBI Taxonomy" id="1915356"/>
    <lineage>
        <taxon>Eukaryota</taxon>
        <taxon>Metamonada</taxon>
        <taxon>Parabasalia</taxon>
        <taxon>Tritrichomonadida</taxon>
        <taxon>Tritrichomonadidae</taxon>
        <taxon>Tritrichomonas</taxon>
    </lineage>
</organism>
<reference evidence="3 4" key="1">
    <citation type="submission" date="2024-04" db="EMBL/GenBank/DDBJ databases">
        <title>Tritrichomonas musculus Genome.</title>
        <authorList>
            <person name="Alves-Ferreira E."/>
            <person name="Grigg M."/>
            <person name="Lorenzi H."/>
            <person name="Galac M."/>
        </authorList>
    </citation>
    <scope>NUCLEOTIDE SEQUENCE [LARGE SCALE GENOMIC DNA]</scope>
    <source>
        <strain evidence="3 4">EAF2021</strain>
    </source>
</reference>
<dbReference type="PANTHER" id="PTHR11649">
    <property type="entry name" value="MSS1/TRME-RELATED GTP-BINDING PROTEIN"/>
    <property type="match status" value="1"/>
</dbReference>
<feature type="region of interest" description="Disordered" evidence="1">
    <location>
        <begin position="1"/>
        <end position="65"/>
    </location>
</feature>
<evidence type="ECO:0000313" key="4">
    <source>
        <dbReference type="Proteomes" id="UP001470230"/>
    </source>
</evidence>
<comment type="caution">
    <text evidence="3">The sequence shown here is derived from an EMBL/GenBank/DDBJ whole genome shotgun (WGS) entry which is preliminary data.</text>
</comment>
<proteinExistence type="predicted"/>
<gene>
    <name evidence="3" type="ORF">M9Y10_015444</name>
</gene>
<dbReference type="Proteomes" id="UP001470230">
    <property type="component" value="Unassembled WGS sequence"/>
</dbReference>
<evidence type="ECO:0000256" key="1">
    <source>
        <dbReference type="SAM" id="MobiDB-lite"/>
    </source>
</evidence>
<keyword evidence="4" id="KW-1185">Reference proteome</keyword>
<protein>
    <recommendedName>
        <fullName evidence="2">G domain-containing protein</fullName>
    </recommendedName>
</protein>
<sequence length="233" mass="26425">MGANSSQIKANSSQRAANSSQSEANQIKSDRYAGFGNTTLTSSDLSRQFNAESTDNTTSWENMPISEESSESIFKQYIDIFSNIKKKQIHLNIIIMGKSGHGKSTLINAVFRDNLVREGIGKPVTQNIDEISKKDIPLTIFDTPGFELNTSQQNKLKSDVQNLILQRFQKNDQNQAIHCIWYCISTELGRLEKYEIDYINSFKEFASKFQIPVIVILTKSHDDNEKREMLNCV</sequence>
<dbReference type="PANTHER" id="PTHR11649:SF13">
    <property type="entry name" value="ENGB-TYPE G DOMAIN-CONTAINING PROTEIN"/>
    <property type="match status" value="1"/>
</dbReference>
<dbReference type="CDD" id="cd00882">
    <property type="entry name" value="Ras_like_GTPase"/>
    <property type="match status" value="1"/>
</dbReference>
<feature type="compositionally biased region" description="Low complexity" evidence="1">
    <location>
        <begin position="10"/>
        <end position="26"/>
    </location>
</feature>
<evidence type="ECO:0000313" key="3">
    <source>
        <dbReference type="EMBL" id="KAK8897489.1"/>
    </source>
</evidence>
<name>A0ABR2L2A9_9EUKA</name>
<dbReference type="EMBL" id="JAPFFF010000002">
    <property type="protein sequence ID" value="KAK8897489.1"/>
    <property type="molecule type" value="Genomic_DNA"/>
</dbReference>
<dbReference type="Gene3D" id="3.40.50.300">
    <property type="entry name" value="P-loop containing nucleotide triphosphate hydrolases"/>
    <property type="match status" value="1"/>
</dbReference>
<feature type="compositionally biased region" description="Polar residues" evidence="1">
    <location>
        <begin position="36"/>
        <end position="61"/>
    </location>
</feature>
<dbReference type="Pfam" id="PF01926">
    <property type="entry name" value="MMR_HSR1"/>
    <property type="match status" value="1"/>
</dbReference>
<dbReference type="InterPro" id="IPR027417">
    <property type="entry name" value="P-loop_NTPase"/>
</dbReference>